<accession>A0A1I7XJV1</accession>
<dbReference type="Proteomes" id="UP000095283">
    <property type="component" value="Unplaced"/>
</dbReference>
<protein>
    <submittedName>
        <fullName evidence="2">Activin_recp domain-containing protein</fullName>
    </submittedName>
</protein>
<sequence length="92" mass="10735">MEDINLHMECCGFYGVDDFYNQATINYSRNHPKELNTLPFRVSNDWIRQCSITASSKHIRRICIVPRFCCRDPSNNKTCSSVEWKNNGDLES</sequence>
<evidence type="ECO:0000313" key="2">
    <source>
        <dbReference type="WBParaSite" id="Hba_17586"/>
    </source>
</evidence>
<keyword evidence="1" id="KW-1185">Reference proteome</keyword>
<dbReference type="WBParaSite" id="Hba_17586">
    <property type="protein sequence ID" value="Hba_17586"/>
    <property type="gene ID" value="Hba_17586"/>
</dbReference>
<organism evidence="1 2">
    <name type="scientific">Heterorhabditis bacteriophora</name>
    <name type="common">Entomopathogenic nematode worm</name>
    <dbReference type="NCBI Taxonomy" id="37862"/>
    <lineage>
        <taxon>Eukaryota</taxon>
        <taxon>Metazoa</taxon>
        <taxon>Ecdysozoa</taxon>
        <taxon>Nematoda</taxon>
        <taxon>Chromadorea</taxon>
        <taxon>Rhabditida</taxon>
        <taxon>Rhabditina</taxon>
        <taxon>Rhabditomorpha</taxon>
        <taxon>Strongyloidea</taxon>
        <taxon>Heterorhabditidae</taxon>
        <taxon>Heterorhabditis</taxon>
    </lineage>
</organism>
<name>A0A1I7XJV1_HETBA</name>
<dbReference type="AlphaFoldDB" id="A0A1I7XJV1"/>
<proteinExistence type="predicted"/>
<evidence type="ECO:0000313" key="1">
    <source>
        <dbReference type="Proteomes" id="UP000095283"/>
    </source>
</evidence>
<reference evidence="2" key="1">
    <citation type="submission" date="2016-11" db="UniProtKB">
        <authorList>
            <consortium name="WormBaseParasite"/>
        </authorList>
    </citation>
    <scope>IDENTIFICATION</scope>
</reference>